<feature type="domain" description="RNA polymerase alpha subunit C-terminal" evidence="1">
    <location>
        <begin position="42"/>
        <end position="80"/>
    </location>
</feature>
<reference evidence="2 3" key="1">
    <citation type="submission" date="2016-04" db="EMBL/GenBank/DDBJ databases">
        <title>Complete genome sequence of Bacillus oceanisediminis strain 2691.</title>
        <authorList>
            <person name="Jeong H."/>
            <person name="Kim H.J."/>
            <person name="Lee D.-W."/>
        </authorList>
    </citation>
    <scope>NUCLEOTIDE SEQUENCE [LARGE SCALE GENOMIC DNA]</scope>
    <source>
        <strain evidence="2 3">2691</strain>
    </source>
</reference>
<dbReference type="NCBIfam" id="NF005841">
    <property type="entry name" value="PRK07758.1"/>
    <property type="match status" value="1"/>
</dbReference>
<sequence length="96" mass="10635">MTADKSLRVCEKGHKFYKSSECKSCPICDKENKPKGGFLSKLSAPARNALVHEGIDTLKKLSKFTEKEILKIHGIGPASLPIMRTSLKEEGLSFKE</sequence>
<dbReference type="GO" id="GO:0006351">
    <property type="term" value="P:DNA-templated transcription"/>
    <property type="evidence" value="ECO:0007669"/>
    <property type="project" value="InterPro"/>
</dbReference>
<dbReference type="AlphaFoldDB" id="A0A160M8C2"/>
<gene>
    <name evidence="2" type="ORF">A361_03695</name>
</gene>
<dbReference type="KEGG" id="bon:A361_03695"/>
<evidence type="ECO:0000313" key="3">
    <source>
        <dbReference type="Proteomes" id="UP000077856"/>
    </source>
</evidence>
<dbReference type="Pfam" id="PF03118">
    <property type="entry name" value="RNA_pol_A_CTD"/>
    <property type="match status" value="1"/>
</dbReference>
<proteinExistence type="predicted"/>
<dbReference type="Gene3D" id="1.10.150.20">
    <property type="entry name" value="5' to 3' exonuclease, C-terminal subdomain"/>
    <property type="match status" value="1"/>
</dbReference>
<protein>
    <recommendedName>
        <fullName evidence="1">RNA polymerase alpha subunit C-terminal domain-containing protein</fullName>
    </recommendedName>
</protein>
<dbReference type="SUPFAM" id="SSF47789">
    <property type="entry name" value="C-terminal domain of RNA polymerase alpha subunit"/>
    <property type="match status" value="1"/>
</dbReference>
<evidence type="ECO:0000313" key="2">
    <source>
        <dbReference type="EMBL" id="AND38258.1"/>
    </source>
</evidence>
<organism evidence="2 3">
    <name type="scientific">Cytobacillus oceanisediminis 2691</name>
    <dbReference type="NCBI Taxonomy" id="1196031"/>
    <lineage>
        <taxon>Bacteria</taxon>
        <taxon>Bacillati</taxon>
        <taxon>Bacillota</taxon>
        <taxon>Bacilli</taxon>
        <taxon>Bacillales</taxon>
        <taxon>Bacillaceae</taxon>
        <taxon>Cytobacillus</taxon>
    </lineage>
</organism>
<evidence type="ECO:0000259" key="1">
    <source>
        <dbReference type="Pfam" id="PF03118"/>
    </source>
</evidence>
<dbReference type="GO" id="GO:0003677">
    <property type="term" value="F:DNA binding"/>
    <property type="evidence" value="ECO:0007669"/>
    <property type="project" value="InterPro"/>
</dbReference>
<dbReference type="STRING" id="1196031.A361_03695"/>
<dbReference type="InterPro" id="IPR011260">
    <property type="entry name" value="RNAP_asu_C"/>
</dbReference>
<dbReference type="EMBL" id="CP015506">
    <property type="protein sequence ID" value="AND38258.1"/>
    <property type="molecule type" value="Genomic_DNA"/>
</dbReference>
<dbReference type="GO" id="GO:0003899">
    <property type="term" value="F:DNA-directed RNA polymerase activity"/>
    <property type="evidence" value="ECO:0007669"/>
    <property type="project" value="InterPro"/>
</dbReference>
<dbReference type="Proteomes" id="UP000077856">
    <property type="component" value="Chromosome"/>
</dbReference>
<accession>A0A160M8C2</accession>
<name>A0A160M8C2_9BACI</name>